<dbReference type="Proteomes" id="UP000692954">
    <property type="component" value="Unassembled WGS sequence"/>
</dbReference>
<accession>A0A8S1RG54</accession>
<comment type="caution">
    <text evidence="1">The sequence shown here is derived from an EMBL/GenBank/DDBJ whole genome shotgun (WGS) entry which is preliminary data.</text>
</comment>
<name>A0A8S1RG54_9CILI</name>
<proteinExistence type="predicted"/>
<reference evidence="1" key="1">
    <citation type="submission" date="2021-01" db="EMBL/GenBank/DDBJ databases">
        <authorList>
            <consortium name="Genoscope - CEA"/>
            <person name="William W."/>
        </authorList>
    </citation>
    <scope>NUCLEOTIDE SEQUENCE</scope>
</reference>
<gene>
    <name evidence="1" type="ORF">PSON_ATCC_30995.1.T1650107</name>
</gene>
<dbReference type="EMBL" id="CAJJDN010000165">
    <property type="protein sequence ID" value="CAD8126214.1"/>
    <property type="molecule type" value="Genomic_DNA"/>
</dbReference>
<dbReference type="AlphaFoldDB" id="A0A8S1RG54"/>
<organism evidence="1 2">
    <name type="scientific">Paramecium sonneborni</name>
    <dbReference type="NCBI Taxonomy" id="65129"/>
    <lineage>
        <taxon>Eukaryota</taxon>
        <taxon>Sar</taxon>
        <taxon>Alveolata</taxon>
        <taxon>Ciliophora</taxon>
        <taxon>Intramacronucleata</taxon>
        <taxon>Oligohymenophorea</taxon>
        <taxon>Peniculida</taxon>
        <taxon>Parameciidae</taxon>
        <taxon>Paramecium</taxon>
    </lineage>
</organism>
<keyword evidence="2" id="KW-1185">Reference proteome</keyword>
<protein>
    <submittedName>
        <fullName evidence="1">Uncharacterized protein</fullName>
    </submittedName>
</protein>
<sequence length="43" mass="5223">MSQSDLDRQIAQLRNCENITEGYVQRHEKFLLKKAMCKEWMHL</sequence>
<evidence type="ECO:0000313" key="2">
    <source>
        <dbReference type="Proteomes" id="UP000692954"/>
    </source>
</evidence>
<evidence type="ECO:0000313" key="1">
    <source>
        <dbReference type="EMBL" id="CAD8126214.1"/>
    </source>
</evidence>